<evidence type="ECO:0000313" key="2">
    <source>
        <dbReference type="Proteomes" id="UP000030671"/>
    </source>
</evidence>
<proteinExistence type="predicted"/>
<dbReference type="RefSeq" id="XP_009548051.1">
    <property type="nucleotide sequence ID" value="XM_009549756.1"/>
</dbReference>
<reference evidence="1 2" key="1">
    <citation type="journal article" date="2012" name="New Phytol.">
        <title>Insight into trade-off between wood decay and parasitism from the genome of a fungal forest pathogen.</title>
        <authorList>
            <person name="Olson A."/>
            <person name="Aerts A."/>
            <person name="Asiegbu F."/>
            <person name="Belbahri L."/>
            <person name="Bouzid O."/>
            <person name="Broberg A."/>
            <person name="Canback B."/>
            <person name="Coutinho P.M."/>
            <person name="Cullen D."/>
            <person name="Dalman K."/>
            <person name="Deflorio G."/>
            <person name="van Diepen L.T."/>
            <person name="Dunand C."/>
            <person name="Duplessis S."/>
            <person name="Durling M."/>
            <person name="Gonthier P."/>
            <person name="Grimwood J."/>
            <person name="Fossdal C.G."/>
            <person name="Hansson D."/>
            <person name="Henrissat B."/>
            <person name="Hietala A."/>
            <person name="Himmelstrand K."/>
            <person name="Hoffmeister D."/>
            <person name="Hogberg N."/>
            <person name="James T.Y."/>
            <person name="Karlsson M."/>
            <person name="Kohler A."/>
            <person name="Kues U."/>
            <person name="Lee Y.H."/>
            <person name="Lin Y.C."/>
            <person name="Lind M."/>
            <person name="Lindquist E."/>
            <person name="Lombard V."/>
            <person name="Lucas S."/>
            <person name="Lunden K."/>
            <person name="Morin E."/>
            <person name="Murat C."/>
            <person name="Park J."/>
            <person name="Raffaello T."/>
            <person name="Rouze P."/>
            <person name="Salamov A."/>
            <person name="Schmutz J."/>
            <person name="Solheim H."/>
            <person name="Stahlberg J."/>
            <person name="Velez H."/>
            <person name="de Vries R.P."/>
            <person name="Wiebenga A."/>
            <person name="Woodward S."/>
            <person name="Yakovlev I."/>
            <person name="Garbelotto M."/>
            <person name="Martin F."/>
            <person name="Grigoriev I.V."/>
            <person name="Stenlid J."/>
        </authorList>
    </citation>
    <scope>NUCLEOTIDE SEQUENCE [LARGE SCALE GENOMIC DNA]</scope>
    <source>
        <strain evidence="1 2">TC 32-1</strain>
    </source>
</reference>
<dbReference type="EMBL" id="KI925460">
    <property type="protein sequence ID" value="ETW79464.1"/>
    <property type="molecule type" value="Genomic_DNA"/>
</dbReference>
<name>W4K165_HETIT</name>
<dbReference type="GeneID" id="20672262"/>
<dbReference type="AlphaFoldDB" id="W4K165"/>
<sequence length="70" mass="7871">MVPSQYRPQMSAPKYVPGLPLHLYGSDEVRVLQAYLFLCLEDLYLLRAPQVTLDSVLLDRGCQSADTMPS</sequence>
<protein>
    <submittedName>
        <fullName evidence="1">Uncharacterized protein</fullName>
    </submittedName>
</protein>
<evidence type="ECO:0000313" key="1">
    <source>
        <dbReference type="EMBL" id="ETW79464.1"/>
    </source>
</evidence>
<keyword evidence="2" id="KW-1185">Reference proteome</keyword>
<organism evidence="1 2">
    <name type="scientific">Heterobasidion irregulare (strain TC 32-1)</name>
    <dbReference type="NCBI Taxonomy" id="747525"/>
    <lineage>
        <taxon>Eukaryota</taxon>
        <taxon>Fungi</taxon>
        <taxon>Dikarya</taxon>
        <taxon>Basidiomycota</taxon>
        <taxon>Agaricomycotina</taxon>
        <taxon>Agaricomycetes</taxon>
        <taxon>Russulales</taxon>
        <taxon>Bondarzewiaceae</taxon>
        <taxon>Heterobasidion</taxon>
        <taxon>Heterobasidion annosum species complex</taxon>
    </lineage>
</organism>
<gene>
    <name evidence="1" type="ORF">HETIRDRAFT_386004</name>
</gene>
<accession>W4K165</accession>
<dbReference type="KEGG" id="hir:HETIRDRAFT_386004"/>
<dbReference type="InParanoid" id="W4K165"/>
<dbReference type="HOGENOM" id="CLU_2758085_0_0_1"/>
<dbReference type="Proteomes" id="UP000030671">
    <property type="component" value="Unassembled WGS sequence"/>
</dbReference>